<sequence>MPALARRLKRSSRRFRTISARQPVWERMDKTTQVSEERSKLTESQEESLRASLYTALTLATPASRLPDSTILDKKADTKMSGDLAGATTAPDFTTAMPTHGSAVHGDPGTLEPGPPERRRVPPPQYENTDDDSDGDYSSTTTTLVSPDMWTSLDLERGDRTTFGTHVPRSEAPERSIGWCCTAYLPPCIGLASLFFCLWLFEGPSVLISKMQSSL</sequence>
<comment type="caution">
    <text evidence="2">The sequence shown here is derived from an EMBL/GenBank/DDBJ whole genome shotgun (WGS) entry which is preliminary data.</text>
</comment>
<keyword evidence="3" id="KW-1185">Reference proteome</keyword>
<dbReference type="EMBL" id="MU839832">
    <property type="protein sequence ID" value="KAK1756512.1"/>
    <property type="molecule type" value="Genomic_DNA"/>
</dbReference>
<dbReference type="AlphaFoldDB" id="A0AAJ0BEH4"/>
<feature type="region of interest" description="Disordered" evidence="1">
    <location>
        <begin position="83"/>
        <end position="143"/>
    </location>
</feature>
<evidence type="ECO:0000313" key="3">
    <source>
        <dbReference type="Proteomes" id="UP001239445"/>
    </source>
</evidence>
<organism evidence="2 3">
    <name type="scientific">Echria macrotheca</name>
    <dbReference type="NCBI Taxonomy" id="438768"/>
    <lineage>
        <taxon>Eukaryota</taxon>
        <taxon>Fungi</taxon>
        <taxon>Dikarya</taxon>
        <taxon>Ascomycota</taxon>
        <taxon>Pezizomycotina</taxon>
        <taxon>Sordariomycetes</taxon>
        <taxon>Sordariomycetidae</taxon>
        <taxon>Sordariales</taxon>
        <taxon>Schizotheciaceae</taxon>
        <taxon>Echria</taxon>
    </lineage>
</organism>
<accession>A0AAJ0BEH4</accession>
<evidence type="ECO:0000256" key="1">
    <source>
        <dbReference type="SAM" id="MobiDB-lite"/>
    </source>
</evidence>
<reference evidence="2" key="1">
    <citation type="submission" date="2023-06" db="EMBL/GenBank/DDBJ databases">
        <title>Genome-scale phylogeny and comparative genomics of the fungal order Sordariales.</title>
        <authorList>
            <consortium name="Lawrence Berkeley National Laboratory"/>
            <person name="Hensen N."/>
            <person name="Bonometti L."/>
            <person name="Westerberg I."/>
            <person name="Brannstrom I.O."/>
            <person name="Guillou S."/>
            <person name="Cros-Aarteil S."/>
            <person name="Calhoun S."/>
            <person name="Haridas S."/>
            <person name="Kuo A."/>
            <person name="Mondo S."/>
            <person name="Pangilinan J."/>
            <person name="Riley R."/>
            <person name="Labutti K."/>
            <person name="Andreopoulos B."/>
            <person name="Lipzen A."/>
            <person name="Chen C."/>
            <person name="Yanf M."/>
            <person name="Daum C."/>
            <person name="Ng V."/>
            <person name="Clum A."/>
            <person name="Steindorff A."/>
            <person name="Ohm R."/>
            <person name="Martin F."/>
            <person name="Silar P."/>
            <person name="Natvig D."/>
            <person name="Lalanne C."/>
            <person name="Gautier V."/>
            <person name="Ament-Velasquez S.L."/>
            <person name="Kruys A."/>
            <person name="Hutchinson M.I."/>
            <person name="Powell A.J."/>
            <person name="Barry K."/>
            <person name="Miller A.N."/>
            <person name="Grigoriev I.V."/>
            <person name="Debuchy R."/>
            <person name="Gladieux P."/>
            <person name="Thoren M.H."/>
            <person name="Johannesson H."/>
        </authorList>
    </citation>
    <scope>NUCLEOTIDE SEQUENCE</scope>
    <source>
        <strain evidence="2">PSN4</strain>
    </source>
</reference>
<protein>
    <submittedName>
        <fullName evidence="2">Uncharacterized protein</fullName>
    </submittedName>
</protein>
<feature type="region of interest" description="Disordered" evidence="1">
    <location>
        <begin position="21"/>
        <end position="47"/>
    </location>
</feature>
<dbReference type="Proteomes" id="UP001239445">
    <property type="component" value="Unassembled WGS sequence"/>
</dbReference>
<feature type="compositionally biased region" description="Basic and acidic residues" evidence="1">
    <location>
        <begin position="24"/>
        <end position="47"/>
    </location>
</feature>
<name>A0AAJ0BEH4_9PEZI</name>
<evidence type="ECO:0000313" key="2">
    <source>
        <dbReference type="EMBL" id="KAK1756512.1"/>
    </source>
</evidence>
<proteinExistence type="predicted"/>
<gene>
    <name evidence="2" type="ORF">QBC47DRAFT_187336</name>
</gene>